<accession>A0A5M4FEX6</accession>
<name>A0A5M4FEX6_9ACTN</name>
<protein>
    <submittedName>
        <fullName evidence="5">PucR family transcriptional regulator</fullName>
    </submittedName>
</protein>
<dbReference type="OrthoDB" id="3663486at2"/>
<dbReference type="PANTHER" id="PTHR33744:SF1">
    <property type="entry name" value="DNA-BINDING TRANSCRIPTIONAL ACTIVATOR ADER"/>
    <property type="match status" value="1"/>
</dbReference>
<dbReference type="EMBL" id="SDPQ02000002">
    <property type="protein sequence ID" value="KAA1397760.1"/>
    <property type="molecule type" value="Genomic_DNA"/>
</dbReference>
<comment type="similarity">
    <text evidence="1">Belongs to the CdaR family.</text>
</comment>
<evidence type="ECO:0000313" key="6">
    <source>
        <dbReference type="Proteomes" id="UP000380867"/>
    </source>
</evidence>
<dbReference type="PANTHER" id="PTHR33744">
    <property type="entry name" value="CARBOHYDRATE DIACID REGULATOR"/>
    <property type="match status" value="1"/>
</dbReference>
<dbReference type="RefSeq" id="WP_149689205.1">
    <property type="nucleotide sequence ID" value="NZ_SDPQ02000002.1"/>
</dbReference>
<evidence type="ECO:0000256" key="1">
    <source>
        <dbReference type="ARBA" id="ARBA00006754"/>
    </source>
</evidence>
<evidence type="ECO:0000259" key="3">
    <source>
        <dbReference type="Pfam" id="PF14361"/>
    </source>
</evidence>
<dbReference type="InterPro" id="IPR025751">
    <property type="entry name" value="RsbRD_N_dom"/>
</dbReference>
<keyword evidence="6" id="KW-1185">Reference proteome</keyword>
<dbReference type="InterPro" id="IPR041522">
    <property type="entry name" value="CdaR_GGDEF"/>
</dbReference>
<feature type="domain" description="CdaR GGDEF-like" evidence="4">
    <location>
        <begin position="166"/>
        <end position="285"/>
    </location>
</feature>
<dbReference type="InterPro" id="IPR042070">
    <property type="entry name" value="PucR_C-HTH_sf"/>
</dbReference>
<feature type="domain" description="PucR C-terminal helix-turn-helix" evidence="2">
    <location>
        <begin position="330"/>
        <end position="387"/>
    </location>
</feature>
<organism evidence="5 6">
    <name type="scientific">Aeromicrobium ginsengisoli</name>
    <dbReference type="NCBI Taxonomy" id="363867"/>
    <lineage>
        <taxon>Bacteria</taxon>
        <taxon>Bacillati</taxon>
        <taxon>Actinomycetota</taxon>
        <taxon>Actinomycetes</taxon>
        <taxon>Propionibacteriales</taxon>
        <taxon>Nocardioidaceae</taxon>
        <taxon>Aeromicrobium</taxon>
    </lineage>
</organism>
<comment type="caution">
    <text evidence="5">The sequence shown here is derived from an EMBL/GenBank/DDBJ whole genome shotgun (WGS) entry which is preliminary data.</text>
</comment>
<proteinExistence type="inferred from homology"/>
<dbReference type="InterPro" id="IPR025736">
    <property type="entry name" value="PucR_C-HTH_dom"/>
</dbReference>
<reference evidence="5" key="1">
    <citation type="submission" date="2019-09" db="EMBL/GenBank/DDBJ databases">
        <authorList>
            <person name="Li J."/>
        </authorList>
    </citation>
    <scope>NUCLEOTIDE SEQUENCE [LARGE SCALE GENOMIC DNA]</scope>
    <source>
        <strain evidence="5">JCM 14732</strain>
    </source>
</reference>
<sequence>MAPESKQSYAPDVEALTKVITEKVWNEYPGYSSDFFQQSDLIPSTRSNLDLALRVLQEEKPPTYEELAHARNVGATRARQLVPLESVIQAYRLTERVLMLDLFGRSSDSLDFHASTVAELLTATFDALTQQVINSYRETFTAVEGATRAAENQLVSTIASGLTVNDTEMEDWRRLLSVDVESSVVSIAITWPVGADQLETQRALRRLKTRLELSNRVRVLIGSVADATLVLVVASERGDLQDHSIRLAIDDARLPDGCAVGVGQPAENLRSASVGCQQSMDAAKVAGVRQLGRIVIYHEALIELLLQARPQLSSILAASRLNGLSAHPHLRETLVSLINNDLSQARVARELYVHINTVANRLRKINELTGFDPLHLRDLVEMAVALRWEDLQG</sequence>
<dbReference type="InterPro" id="IPR051448">
    <property type="entry name" value="CdaR-like_regulators"/>
</dbReference>
<dbReference type="Gene3D" id="1.10.10.2840">
    <property type="entry name" value="PucR C-terminal helix-turn-helix domain"/>
    <property type="match status" value="1"/>
</dbReference>
<dbReference type="Proteomes" id="UP000380867">
    <property type="component" value="Unassembled WGS sequence"/>
</dbReference>
<evidence type="ECO:0000259" key="4">
    <source>
        <dbReference type="Pfam" id="PF17853"/>
    </source>
</evidence>
<dbReference type="Pfam" id="PF14361">
    <property type="entry name" value="RsbRD_N"/>
    <property type="match status" value="1"/>
</dbReference>
<dbReference type="AlphaFoldDB" id="A0A5M4FEX6"/>
<gene>
    <name evidence="5" type="ORF">ESP70_010450</name>
</gene>
<dbReference type="Pfam" id="PF17853">
    <property type="entry name" value="GGDEF_2"/>
    <property type="match status" value="1"/>
</dbReference>
<feature type="domain" description="RsbT co-antagonist protein RsbRD N-terminal" evidence="3">
    <location>
        <begin position="15"/>
        <end position="147"/>
    </location>
</feature>
<evidence type="ECO:0000259" key="2">
    <source>
        <dbReference type="Pfam" id="PF13556"/>
    </source>
</evidence>
<dbReference type="Pfam" id="PF13556">
    <property type="entry name" value="HTH_30"/>
    <property type="match status" value="1"/>
</dbReference>
<evidence type="ECO:0000313" key="5">
    <source>
        <dbReference type="EMBL" id="KAA1397760.1"/>
    </source>
</evidence>